<dbReference type="Proteomes" id="UP000189670">
    <property type="component" value="Unassembled WGS sequence"/>
</dbReference>
<dbReference type="Gene3D" id="3.30.70.20">
    <property type="match status" value="1"/>
</dbReference>
<feature type="domain" description="4Fe-4S ferredoxin-type" evidence="5">
    <location>
        <begin position="217"/>
        <end position="246"/>
    </location>
</feature>
<name>A0A1V1PET4_9BACT</name>
<dbReference type="EMBL" id="ATBP01000081">
    <property type="protein sequence ID" value="ETR73185.1"/>
    <property type="molecule type" value="Genomic_DNA"/>
</dbReference>
<gene>
    <name evidence="6" type="ORF">OMM_07105</name>
</gene>
<comment type="caution">
    <text evidence="6">The sequence shown here is derived from an EMBL/GenBank/DDBJ whole genome shotgun (WGS) entry which is preliminary data.</text>
</comment>
<dbReference type="PANTHER" id="PTHR24960:SF76">
    <property type="entry name" value="4FE-4S FERREDOXIN-TYPE DOMAIN-CONTAINING PROTEIN"/>
    <property type="match status" value="1"/>
</dbReference>
<keyword evidence="3" id="KW-0408">Iron</keyword>
<dbReference type="PROSITE" id="PS00198">
    <property type="entry name" value="4FE4S_FER_1"/>
    <property type="match status" value="2"/>
</dbReference>
<evidence type="ECO:0000313" key="7">
    <source>
        <dbReference type="Proteomes" id="UP000189670"/>
    </source>
</evidence>
<dbReference type="SUPFAM" id="SSF54862">
    <property type="entry name" value="4Fe-4S ferredoxins"/>
    <property type="match status" value="1"/>
</dbReference>
<dbReference type="AlphaFoldDB" id="A0A1V1PET4"/>
<evidence type="ECO:0000256" key="2">
    <source>
        <dbReference type="ARBA" id="ARBA00022723"/>
    </source>
</evidence>
<accession>A0A1V1PET4</accession>
<evidence type="ECO:0000256" key="1">
    <source>
        <dbReference type="ARBA" id="ARBA00022485"/>
    </source>
</evidence>
<sequence>MIDSLNIEVPDMTPTQLLPFDGANQYKRIEISKAFFDVDMIVNLPKLKTHGLTIITGALKNLFGAIPGLKKSRIHLKAPSRDDFSNYMMDLYGALCFGFDPPKPILHIMDGILGMEGEGPGLSGIPRQIGVIIMGRDPLAVDWTVTQIVKIPPDDVPTLTAGFKRSFCISDPNEIEIVGDPIENLQLASFKASKNSIFSNAVRWPFTSSLFKQLLLEKPVPNPEKCTLCYQCKQICPAKAISPAKGSTSIPLFDYNSCIRCFCCTEICPEAAIKIQKGWLQWLLRY</sequence>
<evidence type="ECO:0000256" key="4">
    <source>
        <dbReference type="ARBA" id="ARBA00023014"/>
    </source>
</evidence>
<organism evidence="6 7">
    <name type="scientific">Candidatus Magnetoglobus multicellularis str. Araruama</name>
    <dbReference type="NCBI Taxonomy" id="890399"/>
    <lineage>
        <taxon>Bacteria</taxon>
        <taxon>Pseudomonadati</taxon>
        <taxon>Thermodesulfobacteriota</taxon>
        <taxon>Desulfobacteria</taxon>
        <taxon>Desulfobacterales</taxon>
        <taxon>Desulfobacteraceae</taxon>
        <taxon>Candidatus Magnetoglobus</taxon>
    </lineage>
</organism>
<evidence type="ECO:0000256" key="3">
    <source>
        <dbReference type="ARBA" id="ARBA00023004"/>
    </source>
</evidence>
<dbReference type="PANTHER" id="PTHR24960">
    <property type="entry name" value="PHOTOSYSTEM I IRON-SULFUR CENTER-RELATED"/>
    <property type="match status" value="1"/>
</dbReference>
<dbReference type="InterPro" id="IPR007160">
    <property type="entry name" value="DUF362"/>
</dbReference>
<dbReference type="InterPro" id="IPR017900">
    <property type="entry name" value="4Fe4S_Fe_S_CS"/>
</dbReference>
<dbReference type="InterPro" id="IPR017896">
    <property type="entry name" value="4Fe4S_Fe-S-bd"/>
</dbReference>
<keyword evidence="2" id="KW-0479">Metal-binding</keyword>
<dbReference type="GO" id="GO:0051539">
    <property type="term" value="F:4 iron, 4 sulfur cluster binding"/>
    <property type="evidence" value="ECO:0007669"/>
    <property type="project" value="UniProtKB-KW"/>
</dbReference>
<feature type="domain" description="4Fe-4S ferredoxin-type" evidence="5">
    <location>
        <begin position="249"/>
        <end position="278"/>
    </location>
</feature>
<dbReference type="InterPro" id="IPR050157">
    <property type="entry name" value="PSI_iron-sulfur_center"/>
</dbReference>
<reference evidence="7" key="1">
    <citation type="submission" date="2012-11" db="EMBL/GenBank/DDBJ databases">
        <authorList>
            <person name="Lucero-Rivera Y.E."/>
            <person name="Tovar-Ramirez D."/>
        </authorList>
    </citation>
    <scope>NUCLEOTIDE SEQUENCE [LARGE SCALE GENOMIC DNA]</scope>
    <source>
        <strain evidence="7">Araruama</strain>
    </source>
</reference>
<proteinExistence type="predicted"/>
<dbReference type="Pfam" id="PF04015">
    <property type="entry name" value="DUF362"/>
    <property type="match status" value="1"/>
</dbReference>
<evidence type="ECO:0000259" key="5">
    <source>
        <dbReference type="PROSITE" id="PS51379"/>
    </source>
</evidence>
<keyword evidence="4" id="KW-0411">Iron-sulfur</keyword>
<keyword evidence="1" id="KW-0004">4Fe-4S</keyword>
<evidence type="ECO:0000313" key="6">
    <source>
        <dbReference type="EMBL" id="ETR73185.1"/>
    </source>
</evidence>
<dbReference type="GO" id="GO:0046872">
    <property type="term" value="F:metal ion binding"/>
    <property type="evidence" value="ECO:0007669"/>
    <property type="project" value="UniProtKB-KW"/>
</dbReference>
<protein>
    <submittedName>
        <fullName evidence="6">Iron-sulfur cluster-binding protein</fullName>
    </submittedName>
</protein>
<dbReference type="PROSITE" id="PS51379">
    <property type="entry name" value="4FE4S_FER_2"/>
    <property type="match status" value="2"/>
</dbReference>
<dbReference type="Pfam" id="PF13237">
    <property type="entry name" value="Fer4_10"/>
    <property type="match status" value="1"/>
</dbReference>